<evidence type="ECO:0000256" key="1">
    <source>
        <dbReference type="SAM" id="MobiDB-lite"/>
    </source>
</evidence>
<feature type="non-terminal residue" evidence="2">
    <location>
        <position position="100"/>
    </location>
</feature>
<feature type="compositionally biased region" description="Polar residues" evidence="1">
    <location>
        <begin position="22"/>
        <end position="37"/>
    </location>
</feature>
<organism evidence="2">
    <name type="scientific">Arion vulgaris</name>
    <dbReference type="NCBI Taxonomy" id="1028688"/>
    <lineage>
        <taxon>Eukaryota</taxon>
        <taxon>Metazoa</taxon>
        <taxon>Spiralia</taxon>
        <taxon>Lophotrochozoa</taxon>
        <taxon>Mollusca</taxon>
        <taxon>Gastropoda</taxon>
        <taxon>Heterobranchia</taxon>
        <taxon>Euthyneura</taxon>
        <taxon>Panpulmonata</taxon>
        <taxon>Eupulmonata</taxon>
        <taxon>Stylommatophora</taxon>
        <taxon>Helicina</taxon>
        <taxon>Arionoidea</taxon>
        <taxon>Arionidae</taxon>
        <taxon>Arion</taxon>
    </lineage>
</organism>
<dbReference type="AlphaFoldDB" id="A0A0B7C4Z1"/>
<proteinExistence type="predicted"/>
<feature type="region of interest" description="Disordered" evidence="1">
    <location>
        <begin position="1"/>
        <end position="37"/>
    </location>
</feature>
<feature type="non-terminal residue" evidence="2">
    <location>
        <position position="1"/>
    </location>
</feature>
<name>A0A0B7C4Z1_9EUPU</name>
<accession>A0A0B7C4Z1</accession>
<protein>
    <submittedName>
        <fullName evidence="2">Uncharacterized protein</fullName>
    </submittedName>
</protein>
<sequence>LRHSMENETSVNSNKSNSNHNATISVPLSQNLSSPESLCSKSGMVFTKLIQTSRATNGETESKYRMNMAEQMQQFNCPYDIIHEDFVACGENSIEIEENK</sequence>
<reference evidence="2" key="1">
    <citation type="submission" date="2014-12" db="EMBL/GenBank/DDBJ databases">
        <title>Insight into the proteome of Arion vulgaris.</title>
        <authorList>
            <person name="Aradska J."/>
            <person name="Bulat T."/>
            <person name="Smidak R."/>
            <person name="Sarate P."/>
            <person name="Gangsoo J."/>
            <person name="Sialana F."/>
            <person name="Bilban M."/>
            <person name="Lubec G."/>
        </authorList>
    </citation>
    <scope>NUCLEOTIDE SEQUENCE</scope>
    <source>
        <tissue evidence="2">Skin</tissue>
    </source>
</reference>
<dbReference type="EMBL" id="HACG01052835">
    <property type="protein sequence ID" value="CEK99706.1"/>
    <property type="molecule type" value="Transcribed_RNA"/>
</dbReference>
<evidence type="ECO:0000313" key="2">
    <source>
        <dbReference type="EMBL" id="CEK99706.1"/>
    </source>
</evidence>
<feature type="compositionally biased region" description="Low complexity" evidence="1">
    <location>
        <begin position="7"/>
        <end position="21"/>
    </location>
</feature>
<gene>
    <name evidence="2" type="primary">ORF221934</name>
</gene>